<proteinExistence type="predicted"/>
<reference evidence="1" key="1">
    <citation type="submission" date="2021-09" db="EMBL/GenBank/DDBJ databases">
        <title>The genome of Mauremys mutica provides insights into the evolution of semi-aquatic lifestyle.</title>
        <authorList>
            <person name="Gong S."/>
            <person name="Gao Y."/>
        </authorList>
    </citation>
    <scope>NUCLEOTIDE SEQUENCE</scope>
    <source>
        <strain evidence="1">MM-2020</strain>
        <tissue evidence="1">Muscle</tissue>
    </source>
</reference>
<evidence type="ECO:0000313" key="1">
    <source>
        <dbReference type="EMBL" id="KAH1185333.1"/>
    </source>
</evidence>
<accession>A0A9D3XTZ9</accession>
<sequence>MDFDFIVKIIFFVKTEQKSTHKKVETRVGNHLCATSRSRSGECSSGLTLQCKYLALGKQRLKELHEPEPCLQLEMDLLVHREHIPFFSLFSELFPALCNSPPSEKQSLQATAQQKIIVLGRLRFFFKRLLSSNELVQRDLVLEPKVQRRRQAGKAAQP</sequence>
<dbReference type="EMBL" id="JAHDVG010000463">
    <property type="protein sequence ID" value="KAH1185333.1"/>
    <property type="molecule type" value="Genomic_DNA"/>
</dbReference>
<name>A0A9D3XTZ9_9SAUR</name>
<keyword evidence="2" id="KW-1185">Reference proteome</keyword>
<comment type="caution">
    <text evidence="1">The sequence shown here is derived from an EMBL/GenBank/DDBJ whole genome shotgun (WGS) entry which is preliminary data.</text>
</comment>
<protein>
    <submittedName>
        <fullName evidence="1">Uncharacterized protein</fullName>
    </submittedName>
</protein>
<gene>
    <name evidence="1" type="ORF">KIL84_018082</name>
</gene>
<evidence type="ECO:0000313" key="2">
    <source>
        <dbReference type="Proteomes" id="UP000827986"/>
    </source>
</evidence>
<organism evidence="1 2">
    <name type="scientific">Mauremys mutica</name>
    <name type="common">yellowpond turtle</name>
    <dbReference type="NCBI Taxonomy" id="74926"/>
    <lineage>
        <taxon>Eukaryota</taxon>
        <taxon>Metazoa</taxon>
        <taxon>Chordata</taxon>
        <taxon>Craniata</taxon>
        <taxon>Vertebrata</taxon>
        <taxon>Euteleostomi</taxon>
        <taxon>Archelosauria</taxon>
        <taxon>Testudinata</taxon>
        <taxon>Testudines</taxon>
        <taxon>Cryptodira</taxon>
        <taxon>Durocryptodira</taxon>
        <taxon>Testudinoidea</taxon>
        <taxon>Geoemydidae</taxon>
        <taxon>Geoemydinae</taxon>
        <taxon>Mauremys</taxon>
    </lineage>
</organism>
<dbReference type="Proteomes" id="UP000827986">
    <property type="component" value="Unassembled WGS sequence"/>
</dbReference>
<dbReference type="AlphaFoldDB" id="A0A9D3XTZ9"/>